<name>A0A371EVU8_MUCPR</name>
<sequence length="134" mass="15548">MLFNNAECHDLIDPIVLNDIDDSNVWIVGELDGDGEDAEDELVFDDDVLTWRDVASASETVEPFKYTKNLLSILRGKHKCQGKKENEWWKKRMKMNQVKMKGRKSTILVVMGVMKTMTWNLKGIKKTTIRFKKL</sequence>
<gene>
    <name evidence="1" type="ORF">CR513_50626</name>
</gene>
<proteinExistence type="predicted"/>
<keyword evidence="2" id="KW-1185">Reference proteome</keyword>
<evidence type="ECO:0000313" key="1">
    <source>
        <dbReference type="EMBL" id="RDX70162.1"/>
    </source>
</evidence>
<feature type="non-terminal residue" evidence="1">
    <location>
        <position position="1"/>
    </location>
</feature>
<comment type="caution">
    <text evidence="1">The sequence shown here is derived from an EMBL/GenBank/DDBJ whole genome shotgun (WGS) entry which is preliminary data.</text>
</comment>
<accession>A0A371EVU8</accession>
<dbReference type="AlphaFoldDB" id="A0A371EVU8"/>
<feature type="non-terminal residue" evidence="1">
    <location>
        <position position="134"/>
    </location>
</feature>
<dbReference type="OrthoDB" id="1745734at2759"/>
<dbReference type="Proteomes" id="UP000257109">
    <property type="component" value="Unassembled WGS sequence"/>
</dbReference>
<dbReference type="EMBL" id="QJKJ01011814">
    <property type="protein sequence ID" value="RDX70162.1"/>
    <property type="molecule type" value="Genomic_DNA"/>
</dbReference>
<reference evidence="1" key="1">
    <citation type="submission" date="2018-05" db="EMBL/GenBank/DDBJ databases">
        <title>Draft genome of Mucuna pruriens seed.</title>
        <authorList>
            <person name="Nnadi N.E."/>
            <person name="Vos R."/>
            <person name="Hasami M.H."/>
            <person name="Devisetty U.K."/>
            <person name="Aguiy J.C."/>
        </authorList>
    </citation>
    <scope>NUCLEOTIDE SEQUENCE [LARGE SCALE GENOMIC DNA]</scope>
    <source>
        <strain evidence="1">JCA_2017</strain>
    </source>
</reference>
<protein>
    <submittedName>
        <fullName evidence="1">Uncharacterized protein</fullName>
    </submittedName>
</protein>
<evidence type="ECO:0000313" key="2">
    <source>
        <dbReference type="Proteomes" id="UP000257109"/>
    </source>
</evidence>
<organism evidence="1 2">
    <name type="scientific">Mucuna pruriens</name>
    <name type="common">Velvet bean</name>
    <name type="synonym">Dolichos pruriens</name>
    <dbReference type="NCBI Taxonomy" id="157652"/>
    <lineage>
        <taxon>Eukaryota</taxon>
        <taxon>Viridiplantae</taxon>
        <taxon>Streptophyta</taxon>
        <taxon>Embryophyta</taxon>
        <taxon>Tracheophyta</taxon>
        <taxon>Spermatophyta</taxon>
        <taxon>Magnoliopsida</taxon>
        <taxon>eudicotyledons</taxon>
        <taxon>Gunneridae</taxon>
        <taxon>Pentapetalae</taxon>
        <taxon>rosids</taxon>
        <taxon>fabids</taxon>
        <taxon>Fabales</taxon>
        <taxon>Fabaceae</taxon>
        <taxon>Papilionoideae</taxon>
        <taxon>50 kb inversion clade</taxon>
        <taxon>NPAAA clade</taxon>
        <taxon>indigoferoid/millettioid clade</taxon>
        <taxon>Phaseoleae</taxon>
        <taxon>Mucuna</taxon>
    </lineage>
</organism>